<dbReference type="STRING" id="936435.F8QGZ0"/>
<dbReference type="AlphaFoldDB" id="F8QGZ0"/>
<dbReference type="HOGENOM" id="CLU_025689_0_0_1"/>
<evidence type="ECO:0000256" key="5">
    <source>
        <dbReference type="ARBA" id="ARBA00022786"/>
    </source>
</evidence>
<dbReference type="GO" id="GO:0031145">
    <property type="term" value="P:anaphase-promoting complex-dependent catabolic process"/>
    <property type="evidence" value="ECO:0007669"/>
    <property type="project" value="TreeGrafter"/>
</dbReference>
<keyword evidence="3" id="KW-0132">Cell division</keyword>
<organism evidence="9">
    <name type="scientific">Serpula lacrymans var. lacrymans (strain S7.3)</name>
    <name type="common">Dry rot fungus</name>
    <dbReference type="NCBI Taxonomy" id="936435"/>
    <lineage>
        <taxon>Eukaryota</taxon>
        <taxon>Fungi</taxon>
        <taxon>Dikarya</taxon>
        <taxon>Basidiomycota</taxon>
        <taxon>Agaricomycotina</taxon>
        <taxon>Agaricomycetes</taxon>
        <taxon>Agaricomycetidae</taxon>
        <taxon>Boletales</taxon>
        <taxon>Coniophorineae</taxon>
        <taxon>Serpulaceae</taxon>
        <taxon>Serpula</taxon>
    </lineage>
</organism>
<evidence type="ECO:0000256" key="4">
    <source>
        <dbReference type="ARBA" id="ARBA00022776"/>
    </source>
</evidence>
<dbReference type="EMBL" id="GL945504">
    <property type="protein sequence ID" value="EGN92472.1"/>
    <property type="molecule type" value="Genomic_DNA"/>
</dbReference>
<comment type="similarity">
    <text evidence="1">Belongs to the APC5 family.</text>
</comment>
<dbReference type="OrthoDB" id="2504561at2759"/>
<dbReference type="InterPro" id="IPR026000">
    <property type="entry name" value="Apc5_dom"/>
</dbReference>
<proteinExistence type="inferred from homology"/>
<keyword evidence="9" id="KW-1185">Reference proteome</keyword>
<accession>F8QGZ0</accession>
<keyword evidence="5" id="KW-0833">Ubl conjugation pathway</keyword>
<dbReference type="PANTHER" id="PTHR12830:SF9">
    <property type="entry name" value="ANAPHASE-PROMOTING COMPLEX SUBUNIT 5"/>
    <property type="match status" value="1"/>
</dbReference>
<feature type="domain" description="Anaphase-promoting complex subunit 5" evidence="7">
    <location>
        <begin position="199"/>
        <end position="286"/>
    </location>
</feature>
<evidence type="ECO:0000256" key="1">
    <source>
        <dbReference type="ARBA" id="ARBA00007450"/>
    </source>
</evidence>
<dbReference type="Proteomes" id="UP000008063">
    <property type="component" value="Unassembled WGS sequence"/>
</dbReference>
<gene>
    <name evidence="8" type="ORF">SERLA73DRAFT_99306</name>
</gene>
<evidence type="ECO:0000313" key="9">
    <source>
        <dbReference type="Proteomes" id="UP000008063"/>
    </source>
</evidence>
<reference evidence="9" key="1">
    <citation type="journal article" date="2011" name="Science">
        <title>The plant cell wall-decomposing machinery underlies the functional diversity of forest fungi.</title>
        <authorList>
            <person name="Eastwood D.C."/>
            <person name="Floudas D."/>
            <person name="Binder M."/>
            <person name="Majcherczyk A."/>
            <person name="Schneider P."/>
            <person name="Aerts A."/>
            <person name="Asiegbu F.O."/>
            <person name="Baker S.E."/>
            <person name="Barry K."/>
            <person name="Bendiksby M."/>
            <person name="Blumentritt M."/>
            <person name="Coutinho P.M."/>
            <person name="Cullen D."/>
            <person name="de Vries R.P."/>
            <person name="Gathman A."/>
            <person name="Goodell B."/>
            <person name="Henrissat B."/>
            <person name="Ihrmark K."/>
            <person name="Kauserud H."/>
            <person name="Kohler A."/>
            <person name="LaButti K."/>
            <person name="Lapidus A."/>
            <person name="Lavin J.L."/>
            <person name="Lee Y.-H."/>
            <person name="Lindquist E."/>
            <person name="Lilly W."/>
            <person name="Lucas S."/>
            <person name="Morin E."/>
            <person name="Murat C."/>
            <person name="Oguiza J.A."/>
            <person name="Park J."/>
            <person name="Pisabarro A.G."/>
            <person name="Riley R."/>
            <person name="Rosling A."/>
            <person name="Salamov A."/>
            <person name="Schmidt O."/>
            <person name="Schmutz J."/>
            <person name="Skrede I."/>
            <person name="Stenlid J."/>
            <person name="Wiebenga A."/>
            <person name="Xie X."/>
            <person name="Kuees U."/>
            <person name="Hibbett D.S."/>
            <person name="Hoffmeister D."/>
            <person name="Hoegberg N."/>
            <person name="Martin F."/>
            <person name="Grigoriev I.V."/>
            <person name="Watkinson S.C."/>
        </authorList>
    </citation>
    <scope>NUCLEOTIDE SEQUENCE [LARGE SCALE GENOMIC DNA]</scope>
    <source>
        <strain evidence="9">strain S7.3</strain>
    </source>
</reference>
<dbReference type="GO" id="GO:0070979">
    <property type="term" value="P:protein K11-linked ubiquitination"/>
    <property type="evidence" value="ECO:0007669"/>
    <property type="project" value="TreeGrafter"/>
</dbReference>
<dbReference type="Pfam" id="PF12862">
    <property type="entry name" value="ANAPC5"/>
    <property type="match status" value="1"/>
</dbReference>
<evidence type="ECO:0000256" key="2">
    <source>
        <dbReference type="ARBA" id="ARBA00016066"/>
    </source>
</evidence>
<name>F8QGZ0_SERL3</name>
<dbReference type="OMA" id="GMTKWCR"/>
<dbReference type="InterPro" id="IPR037679">
    <property type="entry name" value="Apc5"/>
</dbReference>
<keyword evidence="6" id="KW-0131">Cell cycle</keyword>
<dbReference type="InParanoid" id="F8QGZ0"/>
<evidence type="ECO:0000256" key="6">
    <source>
        <dbReference type="ARBA" id="ARBA00023306"/>
    </source>
</evidence>
<keyword evidence="4" id="KW-0498">Mitosis</keyword>
<evidence type="ECO:0000259" key="7">
    <source>
        <dbReference type="Pfam" id="PF12862"/>
    </source>
</evidence>
<sequence length="672" mass="76722">MEEGPPPINHVLRPHHIDLVAIMLLVFKEFTTENLPPPFLLHVYRLLLHEVAEATEPRSHEELLQDLSSAPMADEVLSHNLITALKSVPGQLRSPEQLSNFFQSTPFMFVEKNEDEPPILLRRSLFGYFCRRCFVSFLKLSYFGIGKLHEDYQAWCAGDRQAGYAAVEKDPLSTDMLIFKTQSDTKTWAQPEPFANWENGLSAGDDIAAAENLRRYFEQHFHENNDSGVRQHALLNLVRMHYIRGESVAARQVRRYIHLLQEAIAVARTSGDRITLQHCISMLHRLPEPSEMPTLNEIQPDLHPLEILFDISKLLDPRSGQPLTACFEKLVQASGLYDHWIETGRASYNDKEKMGIHAMEAVLWTTIGCVGVAEMEEDYVLAFTVSGTNDPNRLNVILNRAYRLARSGDYDQALGMLIDPDVWWGLSMDSYALWTDQIWHILALRTSRRGQSRLFQDYLRPRRPTSNYIEKEYWYDDSPVTIQTIQMDLHRVMDARQHGQVASAIEPLLTSLWNSEFQGRFPLYRLSIILLADVGLELGQTKRCRQILEEILPQVISGNELEHRALACFTLAKCIIACSEMSADGLREALPHLLMAEADYASMQILRPLMDVQYLLSVVYHNLDMQKEQDEAAARHLSTKNILGAFEEAVVDDEVSNIWDVVTQIGAKLASR</sequence>
<dbReference type="GO" id="GO:0005680">
    <property type="term" value="C:anaphase-promoting complex"/>
    <property type="evidence" value="ECO:0007669"/>
    <property type="project" value="InterPro"/>
</dbReference>
<dbReference type="GO" id="GO:0045842">
    <property type="term" value="P:positive regulation of mitotic metaphase/anaphase transition"/>
    <property type="evidence" value="ECO:0007669"/>
    <property type="project" value="TreeGrafter"/>
</dbReference>
<evidence type="ECO:0000313" key="8">
    <source>
        <dbReference type="EMBL" id="EGN92472.1"/>
    </source>
</evidence>
<dbReference type="GO" id="GO:0051301">
    <property type="term" value="P:cell division"/>
    <property type="evidence" value="ECO:0007669"/>
    <property type="project" value="UniProtKB-KW"/>
</dbReference>
<dbReference type="PANTHER" id="PTHR12830">
    <property type="entry name" value="ANAPHASE-PROMOTING COMPLEX SUBUNIT 5"/>
    <property type="match status" value="1"/>
</dbReference>
<protein>
    <recommendedName>
        <fullName evidence="2">Anaphase-promoting complex subunit 5</fullName>
    </recommendedName>
</protein>
<evidence type="ECO:0000256" key="3">
    <source>
        <dbReference type="ARBA" id="ARBA00022618"/>
    </source>
</evidence>